<sequence length="944" mass="105558">MNNLSITNFNRKHLKQSHEHKLAELIDEVRACVGADATLAAKVGFNPRKILNKFKILIEKVINNIKIERQQAILEQASQNIVDQLDLQLATITERSSVFQNYLELLASSSRLLRSDECEHSNALSDWLDEIDPLPQVEDFNQMPFQSLKADPNNVPRDFFVEEKYSAHTYSTANIDNFFLPEYVESKNEAEITEDILAKANELKNSPVKIYEWVRNNIEWQPTWGGQQTAGMTLDVLRGNAMDISTLLIALLRAAKIPARYVHGTVDIEINTFMNMAGNFDSLNAAIEFVSAGGVPVTGIISGGKISKVRMEHVWVEAAVPFYPSRGSKPVSMRNPIDRWIPLDGSAKQYKYSDGIDAANIVDIDNEQFINECKNSGISDENDCWIKNLNFDLVEKANSESNKKLESYIQGMTKPTVGDVIGGRQIIKQKYSYLPGSLPYINVIRGKVYQILTTDLQIQVSLILGKNSFDIDYNQKGIWPLYVLNQKNVTISFRPATDIDEKRFKALISNDNIEPEQLPSFIPSNIHVVPEIRLENKVIFESDVLPIGNTVQLNYRIHAPHKNYLYQKYEVIAGSYLAIGVVGSNISKKTFIKLRDKLQYVKDNNEKLNKTNSIQLTREDVLGNMYATQILGYYHQCIALTKLLSLRSKISYIPMPTLGTIGYEPYQKTIFGLIRGIEAYGLYANVYTVQICSACDGSSEKRKIFNIHSGIIGSNLESTVLEQMLDETNTKIKQSYGISAVSSLILAMKQGQKIYYISNINKDVMQNIKLNSFAINEIRQALLLGKHVITHTENIIINGFKGCGYIIIDPRTGEGAYKISGGKNGGYIGLNLGILLGLAIGSLTQTWSANPMMVIKAIITNPVTIVILSSIAILLSIYSIMDSIQFGEQKVLPCFLSGLYQGFVGSLGVFLKGNKLMNSLIAILSLLASEYLGFVSFRSCKMLP</sequence>
<dbReference type="InterPro" id="IPR038765">
    <property type="entry name" value="Papain-like_cys_pep_sf"/>
</dbReference>
<dbReference type="AlphaFoldDB" id="A0A2N9XTG1"/>
<keyword evidence="1" id="KW-0812">Transmembrane</keyword>
<evidence type="ECO:0000256" key="1">
    <source>
        <dbReference type="SAM" id="Phobius"/>
    </source>
</evidence>
<reference evidence="3" key="1">
    <citation type="journal article" date="2017" name="MBio">
        <title>Type VI secretion-mediated competition in the bee gut microbiome.</title>
        <authorList>
            <person name="Steele M.I."/>
            <person name="Kwong W.K."/>
            <person name="Powell J.E."/>
            <person name="Whiteley M."/>
            <person name="Moran N.A."/>
        </authorList>
    </citation>
    <scope>NUCLEOTIDE SEQUENCE [LARGE SCALE GENOMIC DNA]</scope>
    <source>
        <strain evidence="3">Nev3CBA3</strain>
    </source>
</reference>
<evidence type="ECO:0000259" key="2">
    <source>
        <dbReference type="Pfam" id="PF01841"/>
    </source>
</evidence>
<dbReference type="Pfam" id="PF01841">
    <property type="entry name" value="Transglut_core"/>
    <property type="match status" value="1"/>
</dbReference>
<keyword evidence="1" id="KW-0472">Membrane</keyword>
<feature type="transmembrane region" description="Helical" evidence="1">
    <location>
        <begin position="853"/>
        <end position="879"/>
    </location>
</feature>
<accession>A0A2N9XTG1</accession>
<comment type="caution">
    <text evidence="3">The sequence shown here is derived from an EMBL/GenBank/DDBJ whole genome shotgun (WGS) entry which is preliminary data.</text>
</comment>
<dbReference type="SUPFAM" id="SSF54001">
    <property type="entry name" value="Cysteine proteinases"/>
    <property type="match status" value="1"/>
</dbReference>
<feature type="transmembrane region" description="Helical" evidence="1">
    <location>
        <begin position="827"/>
        <end position="847"/>
    </location>
</feature>
<dbReference type="InterPro" id="IPR002931">
    <property type="entry name" value="Transglutaminase-like"/>
</dbReference>
<dbReference type="EMBL" id="MEIS01000128">
    <property type="protein sequence ID" value="PIT52524.1"/>
    <property type="molecule type" value="Genomic_DNA"/>
</dbReference>
<protein>
    <recommendedName>
        <fullName evidence="2">Transglutaminase-like domain-containing protein</fullName>
    </recommendedName>
</protein>
<evidence type="ECO:0000313" key="4">
    <source>
        <dbReference type="Proteomes" id="UP000229434"/>
    </source>
</evidence>
<gene>
    <name evidence="3" type="ORF">BHC49_13825</name>
</gene>
<feature type="transmembrane region" description="Helical" evidence="1">
    <location>
        <begin position="891"/>
        <end position="911"/>
    </location>
</feature>
<proteinExistence type="predicted"/>
<dbReference type="RefSeq" id="WP_100138604.1">
    <property type="nucleotide sequence ID" value="NZ_MEIS01000128.1"/>
</dbReference>
<dbReference type="Gene3D" id="3.10.620.30">
    <property type="match status" value="1"/>
</dbReference>
<feature type="domain" description="Transglutaminase-like" evidence="2">
    <location>
        <begin position="192"/>
        <end position="344"/>
    </location>
</feature>
<dbReference type="Proteomes" id="UP000229434">
    <property type="component" value="Unassembled WGS sequence"/>
</dbReference>
<feature type="transmembrane region" description="Helical" evidence="1">
    <location>
        <begin position="917"/>
        <end position="937"/>
    </location>
</feature>
<organism evidence="3 4">
    <name type="scientific">Snodgrassella alvi</name>
    <dbReference type="NCBI Taxonomy" id="1196083"/>
    <lineage>
        <taxon>Bacteria</taxon>
        <taxon>Pseudomonadati</taxon>
        <taxon>Pseudomonadota</taxon>
        <taxon>Betaproteobacteria</taxon>
        <taxon>Neisseriales</taxon>
        <taxon>Neisseriaceae</taxon>
        <taxon>Snodgrassella</taxon>
    </lineage>
</organism>
<name>A0A2N9XTG1_9NEIS</name>
<evidence type="ECO:0000313" key="3">
    <source>
        <dbReference type="EMBL" id="PIT52524.1"/>
    </source>
</evidence>
<keyword evidence="1" id="KW-1133">Transmembrane helix</keyword>